<proteinExistence type="predicted"/>
<protein>
    <submittedName>
        <fullName evidence="1">Uncharacterized protein</fullName>
    </submittedName>
</protein>
<evidence type="ECO:0000313" key="1">
    <source>
        <dbReference type="EMBL" id="GAH49639.1"/>
    </source>
</evidence>
<organism evidence="1">
    <name type="scientific">marine sediment metagenome</name>
    <dbReference type="NCBI Taxonomy" id="412755"/>
    <lineage>
        <taxon>unclassified sequences</taxon>
        <taxon>metagenomes</taxon>
        <taxon>ecological metagenomes</taxon>
    </lineage>
</organism>
<sequence>MKEYTTIKEIKDREEKRIRKFYLAGAYTANQAITELGKLDLVGAEQESLMKLWDSEKLAKLKSPSKKELDSFFTNAIITQQQYILEMKNLGYTQKYIDWYLQLIAIAGQEE</sequence>
<dbReference type="AlphaFoldDB" id="X1H711"/>
<reference evidence="1" key="1">
    <citation type="journal article" date="2014" name="Front. Microbiol.">
        <title>High frequency of phylogenetically diverse reductive dehalogenase-homologous genes in deep subseafloor sedimentary metagenomes.</title>
        <authorList>
            <person name="Kawai M."/>
            <person name="Futagami T."/>
            <person name="Toyoda A."/>
            <person name="Takaki Y."/>
            <person name="Nishi S."/>
            <person name="Hori S."/>
            <person name="Arai W."/>
            <person name="Tsubouchi T."/>
            <person name="Morono Y."/>
            <person name="Uchiyama I."/>
            <person name="Ito T."/>
            <person name="Fujiyama A."/>
            <person name="Inagaki F."/>
            <person name="Takami H."/>
        </authorList>
    </citation>
    <scope>NUCLEOTIDE SEQUENCE</scope>
    <source>
        <strain evidence="1">Expedition CK06-06</strain>
    </source>
</reference>
<gene>
    <name evidence="1" type="ORF">S03H2_27478</name>
</gene>
<accession>X1H711</accession>
<comment type="caution">
    <text evidence="1">The sequence shown here is derived from an EMBL/GenBank/DDBJ whole genome shotgun (WGS) entry which is preliminary data.</text>
</comment>
<dbReference type="EMBL" id="BARU01016540">
    <property type="protein sequence ID" value="GAH49639.1"/>
    <property type="molecule type" value="Genomic_DNA"/>
</dbReference>
<name>X1H711_9ZZZZ</name>